<dbReference type="GO" id="GO:0005634">
    <property type="term" value="C:nucleus"/>
    <property type="evidence" value="ECO:0007669"/>
    <property type="project" value="UniProtKB-ARBA"/>
</dbReference>
<dbReference type="CDD" id="cd16981">
    <property type="entry name" value="CID_RPRD_like"/>
    <property type="match status" value="1"/>
</dbReference>
<evidence type="ECO:0000313" key="6">
    <source>
        <dbReference type="Proteomes" id="UP001055439"/>
    </source>
</evidence>
<feature type="region of interest" description="Disordered" evidence="3">
    <location>
        <begin position="297"/>
        <end position="316"/>
    </location>
</feature>
<evidence type="ECO:0000313" key="5">
    <source>
        <dbReference type="EMBL" id="URE30294.1"/>
    </source>
</evidence>
<name>A0A9E7HHM6_9LILI</name>
<proteinExistence type="predicted"/>
<dbReference type="Gene3D" id="1.25.40.90">
    <property type="match status" value="1"/>
</dbReference>
<keyword evidence="1" id="KW-0507">mRNA processing</keyword>
<dbReference type="PANTHER" id="PTHR12460">
    <property type="entry name" value="CYCLIN-DEPENDENT KINASE INHIBITOR-RELATED PROTEIN"/>
    <property type="match status" value="1"/>
</dbReference>
<keyword evidence="6" id="KW-1185">Reference proteome</keyword>
<dbReference type="InterPro" id="IPR008942">
    <property type="entry name" value="ENTH_VHS"/>
</dbReference>
<evidence type="ECO:0000259" key="4">
    <source>
        <dbReference type="PROSITE" id="PS51391"/>
    </source>
</evidence>
<dbReference type="Proteomes" id="UP001055439">
    <property type="component" value="Chromosome 8"/>
</dbReference>
<evidence type="ECO:0000256" key="1">
    <source>
        <dbReference type="ARBA" id="ARBA00022664"/>
    </source>
</evidence>
<organism evidence="5 6">
    <name type="scientific">Musa troglodytarum</name>
    <name type="common">fe'i banana</name>
    <dbReference type="NCBI Taxonomy" id="320322"/>
    <lineage>
        <taxon>Eukaryota</taxon>
        <taxon>Viridiplantae</taxon>
        <taxon>Streptophyta</taxon>
        <taxon>Embryophyta</taxon>
        <taxon>Tracheophyta</taxon>
        <taxon>Spermatophyta</taxon>
        <taxon>Magnoliopsida</taxon>
        <taxon>Liliopsida</taxon>
        <taxon>Zingiberales</taxon>
        <taxon>Musaceae</taxon>
        <taxon>Musa</taxon>
    </lineage>
</organism>
<keyword evidence="2" id="KW-0175">Coiled coil</keyword>
<dbReference type="GO" id="GO:0031124">
    <property type="term" value="P:mRNA 3'-end processing"/>
    <property type="evidence" value="ECO:0007669"/>
    <property type="project" value="TreeGrafter"/>
</dbReference>
<dbReference type="OrthoDB" id="10069473at2759"/>
<sequence length="587" mass="65179">MNSVFSEQILADKLSKLNSTQQCVETLSHWCIFHRKHAEQVIQTWDKQFHSSQREQKVPFLYLANDILQNSKHTGTEFVSEFWKVLPAALKDVLENGDEHGKNAVSRLVDIWDQRRVFGSRARGLKELMLGSEPPPTLELNKKRSRGSVRIIRRDSRSVKIKLSMGGTAEKIISALHNVLSEHSKEESDLNKCKAAVRHAAKLEKDVESVCNHDGDPRRGSLANELQDEEASLKECVEKLKLIESNHAVLMFHLKEALQEQESNLENVRTQLQLAQAMVEEAANMRKRLKNEPIVMPNKPLSAADSPKPDSVGPPAKISEKTAAAIAAEVADKLTASTHSQQIMTSVLSTFAAEEAKNADLATSTNPSNSLPIATSDRRMISEKPLPISDTTATAFVPVQQIVVSTPHQPQAVLVRQSPVQSQASAAQTQYNMYPVSTQQYLQPSGGVMIGLPYTFSTPPTPPPPVPQVINLARSSSPLVQQQQPMALIQQPTAAAAPPLLTMNQPMLINQQPPQYALQQPAPRNMLKRRHWDLSERCDQVNSSIVDEHIDLAKLIQGVCHNPPDAVLRNDIQFLEEEPRIVLKALH</sequence>
<dbReference type="SMART" id="SM00582">
    <property type="entry name" value="RPR"/>
    <property type="match status" value="1"/>
</dbReference>
<dbReference type="PANTHER" id="PTHR12460:SF27">
    <property type="entry name" value="ENTH_VHS FAMILY PROTEIN"/>
    <property type="match status" value="1"/>
</dbReference>
<evidence type="ECO:0000256" key="3">
    <source>
        <dbReference type="SAM" id="MobiDB-lite"/>
    </source>
</evidence>
<dbReference type="FunFam" id="1.25.40.90:FF:000018">
    <property type="entry name" value="ENTH/VHS family protein isoform 1"/>
    <property type="match status" value="1"/>
</dbReference>
<reference evidence="5" key="1">
    <citation type="submission" date="2022-05" db="EMBL/GenBank/DDBJ databases">
        <title>The Musa troglodytarum L. genome provides insights into the mechanism of non-climacteric behaviour and enrichment of carotenoids.</title>
        <authorList>
            <person name="Wang J."/>
        </authorList>
    </citation>
    <scope>NUCLEOTIDE SEQUENCE</scope>
    <source>
        <tissue evidence="5">Leaf</tissue>
    </source>
</reference>
<accession>A0A9E7HHM6</accession>
<dbReference type="GO" id="GO:0000993">
    <property type="term" value="F:RNA polymerase II complex binding"/>
    <property type="evidence" value="ECO:0007669"/>
    <property type="project" value="TreeGrafter"/>
</dbReference>
<dbReference type="AlphaFoldDB" id="A0A9E7HHM6"/>
<gene>
    <name evidence="5" type="ORF">MUK42_34575</name>
</gene>
<protein>
    <recommendedName>
        <fullName evidence="4">CID domain-containing protein</fullName>
    </recommendedName>
</protein>
<dbReference type="Pfam" id="PF04818">
    <property type="entry name" value="CID"/>
    <property type="match status" value="1"/>
</dbReference>
<feature type="domain" description="CID" evidence="4">
    <location>
        <begin position="2"/>
        <end position="134"/>
    </location>
</feature>
<dbReference type="PROSITE" id="PS51391">
    <property type="entry name" value="CID"/>
    <property type="match status" value="1"/>
</dbReference>
<dbReference type="SUPFAM" id="SSF48464">
    <property type="entry name" value="ENTH/VHS domain"/>
    <property type="match status" value="1"/>
</dbReference>
<feature type="coiled-coil region" evidence="2">
    <location>
        <begin position="226"/>
        <end position="292"/>
    </location>
</feature>
<dbReference type="InterPro" id="IPR006569">
    <property type="entry name" value="CID_dom"/>
</dbReference>
<dbReference type="EMBL" id="CP097510">
    <property type="protein sequence ID" value="URE30294.1"/>
    <property type="molecule type" value="Genomic_DNA"/>
</dbReference>
<evidence type="ECO:0000256" key="2">
    <source>
        <dbReference type="SAM" id="Coils"/>
    </source>
</evidence>